<dbReference type="PANTHER" id="PTHR37483:SF1">
    <property type="entry name" value="UPF0125 PROTEIN RATB"/>
    <property type="match status" value="1"/>
</dbReference>
<evidence type="ECO:0000313" key="3">
    <source>
        <dbReference type="EMBL" id="MBT8768707.1"/>
    </source>
</evidence>
<comment type="similarity">
    <text evidence="1 2">Belongs to the UPF0125 (RnfH) family.</text>
</comment>
<dbReference type="SUPFAM" id="SSF54285">
    <property type="entry name" value="MoaD/ThiS"/>
    <property type="match status" value="1"/>
</dbReference>
<dbReference type="RefSeq" id="WP_215379464.1">
    <property type="nucleotide sequence ID" value="NZ_JAGTIS010000015.1"/>
</dbReference>
<dbReference type="Proteomes" id="UP001519667">
    <property type="component" value="Unassembled WGS sequence"/>
</dbReference>
<organism evidence="3 4">
    <name type="scientific">Metapseudomonas boanensis</name>
    <dbReference type="NCBI Taxonomy" id="2822138"/>
    <lineage>
        <taxon>Bacteria</taxon>
        <taxon>Pseudomonadati</taxon>
        <taxon>Pseudomonadota</taxon>
        <taxon>Gammaproteobacteria</taxon>
        <taxon>Pseudomonadales</taxon>
        <taxon>Pseudomonadaceae</taxon>
        <taxon>Metapseudomonas</taxon>
    </lineage>
</organism>
<gene>
    <name evidence="3" type="ORF">J7302_21585</name>
</gene>
<dbReference type="InterPro" id="IPR037021">
    <property type="entry name" value="RnfH_sf"/>
</dbReference>
<dbReference type="Gene3D" id="3.10.20.280">
    <property type="entry name" value="RnfH-like"/>
    <property type="match status" value="1"/>
</dbReference>
<evidence type="ECO:0000313" key="4">
    <source>
        <dbReference type="Proteomes" id="UP001519667"/>
    </source>
</evidence>
<evidence type="ECO:0000256" key="1">
    <source>
        <dbReference type="ARBA" id="ARBA00010645"/>
    </source>
</evidence>
<reference evidence="3 4" key="1">
    <citation type="submission" date="2021-04" db="EMBL/GenBank/DDBJ databases">
        <title>Pseudomonas boanensis sp. nov., a bacterium isolated from river water used for household purposes in Boane District, Mozambique.</title>
        <authorList>
            <person name="Nicklasson M."/>
            <person name="Martin-Rodriguez A.J."/>
            <person name="Thorell K."/>
            <person name="Neves L."/>
            <person name="Mussagy A."/>
            <person name="Rydberg H.A."/>
            <person name="Hernroth B."/>
            <person name="Svensson-Stadler L."/>
            <person name="Sjoling A."/>
        </authorList>
    </citation>
    <scope>NUCLEOTIDE SEQUENCE [LARGE SCALE GENOMIC DNA]</scope>
    <source>
        <strain evidence="3 4">DB1</strain>
    </source>
</reference>
<evidence type="ECO:0000256" key="2">
    <source>
        <dbReference type="HAMAP-Rule" id="MF_00460"/>
    </source>
</evidence>
<dbReference type="PANTHER" id="PTHR37483">
    <property type="entry name" value="UPF0125 PROTEIN RATB"/>
    <property type="match status" value="1"/>
</dbReference>
<dbReference type="EMBL" id="JAGTIS010000015">
    <property type="protein sequence ID" value="MBT8768707.1"/>
    <property type="molecule type" value="Genomic_DNA"/>
</dbReference>
<dbReference type="HAMAP" id="MF_00460">
    <property type="entry name" value="UPF0125_RnfH"/>
    <property type="match status" value="1"/>
</dbReference>
<protein>
    <recommendedName>
        <fullName evidence="2">UPF0125 protein J7302_21585</fullName>
    </recommendedName>
</protein>
<name>A0ABS5XQY5_9GAMM</name>
<dbReference type="InterPro" id="IPR016155">
    <property type="entry name" value="Mopterin_synth/thiamin_S_b"/>
</dbReference>
<keyword evidence="4" id="KW-1185">Reference proteome</keyword>
<proteinExistence type="inferred from homology"/>
<dbReference type="InterPro" id="IPR005346">
    <property type="entry name" value="RnfH"/>
</dbReference>
<dbReference type="Pfam" id="PF03658">
    <property type="entry name" value="Ub-RnfH"/>
    <property type="match status" value="1"/>
</dbReference>
<dbReference type="NCBIfam" id="NF002490">
    <property type="entry name" value="PRK01777.1"/>
    <property type="match status" value="1"/>
</dbReference>
<sequence>MAESLIKVEVVYALPDRQQLLCVQVAPGTTARAAVLHSRMGAYFPELDLATCSLGIFGKSLPRPEERVLEEGDRVEIYRPLVADPKEVRKQRAARAVQARQGSLGD</sequence>
<accession>A0ABS5XQY5</accession>
<comment type="caution">
    <text evidence="3">The sequence shown here is derived from an EMBL/GenBank/DDBJ whole genome shotgun (WGS) entry which is preliminary data.</text>
</comment>